<organism evidence="3 4">
    <name type="scientific">Thalassiosira oceanica</name>
    <name type="common">Marine diatom</name>
    <dbReference type="NCBI Taxonomy" id="159749"/>
    <lineage>
        <taxon>Eukaryota</taxon>
        <taxon>Sar</taxon>
        <taxon>Stramenopiles</taxon>
        <taxon>Ochrophyta</taxon>
        <taxon>Bacillariophyta</taxon>
        <taxon>Coscinodiscophyceae</taxon>
        <taxon>Thalassiosirophycidae</taxon>
        <taxon>Thalassiosirales</taxon>
        <taxon>Thalassiosiraceae</taxon>
        <taxon>Thalassiosira</taxon>
    </lineage>
</organism>
<dbReference type="EMBL" id="AGNL01038555">
    <property type="protein sequence ID" value="EJK53079.1"/>
    <property type="molecule type" value="Genomic_DNA"/>
</dbReference>
<feature type="signal peptide" evidence="2">
    <location>
        <begin position="1"/>
        <end position="18"/>
    </location>
</feature>
<feature type="chain" id="PRO_5003837122" evidence="2">
    <location>
        <begin position="19"/>
        <end position="86"/>
    </location>
</feature>
<dbReference type="AlphaFoldDB" id="K0RLC3"/>
<feature type="non-terminal residue" evidence="3">
    <location>
        <position position="1"/>
    </location>
</feature>
<gene>
    <name evidence="3" type="ORF">THAOC_27550</name>
</gene>
<evidence type="ECO:0000256" key="2">
    <source>
        <dbReference type="SAM" id="SignalP"/>
    </source>
</evidence>
<protein>
    <submittedName>
        <fullName evidence="3">Uncharacterized protein</fullName>
    </submittedName>
</protein>
<evidence type="ECO:0000256" key="1">
    <source>
        <dbReference type="SAM" id="MobiDB-lite"/>
    </source>
</evidence>
<accession>K0RLC3</accession>
<name>K0RLC3_THAOC</name>
<reference evidence="3 4" key="1">
    <citation type="journal article" date="2012" name="Genome Biol.">
        <title>Genome and low-iron response of an oceanic diatom adapted to chronic iron limitation.</title>
        <authorList>
            <person name="Lommer M."/>
            <person name="Specht M."/>
            <person name="Roy A.S."/>
            <person name="Kraemer L."/>
            <person name="Andreson R."/>
            <person name="Gutowska M.A."/>
            <person name="Wolf J."/>
            <person name="Bergner S.V."/>
            <person name="Schilhabel M.B."/>
            <person name="Klostermeier U.C."/>
            <person name="Beiko R.G."/>
            <person name="Rosenstiel P."/>
            <person name="Hippler M."/>
            <person name="Laroche J."/>
        </authorList>
    </citation>
    <scope>NUCLEOTIDE SEQUENCE [LARGE SCALE GENOMIC DNA]</scope>
    <source>
        <strain evidence="3 4">CCMP1005</strain>
    </source>
</reference>
<sequence>LAMGLLAFHAAVFHELAGIAFLELDGVAPLLAAIGAGVAAAAATGDSGTTHHPQVDESYQKYQRPNQYGTKGVRQHEIRQSTLKHM</sequence>
<keyword evidence="2" id="KW-0732">Signal</keyword>
<dbReference type="Proteomes" id="UP000266841">
    <property type="component" value="Unassembled WGS sequence"/>
</dbReference>
<feature type="compositionally biased region" description="Polar residues" evidence="1">
    <location>
        <begin position="60"/>
        <end position="69"/>
    </location>
</feature>
<feature type="region of interest" description="Disordered" evidence="1">
    <location>
        <begin position="45"/>
        <end position="86"/>
    </location>
</feature>
<proteinExistence type="predicted"/>
<comment type="caution">
    <text evidence="3">The sequence shown here is derived from an EMBL/GenBank/DDBJ whole genome shotgun (WGS) entry which is preliminary data.</text>
</comment>
<evidence type="ECO:0000313" key="3">
    <source>
        <dbReference type="EMBL" id="EJK53079.1"/>
    </source>
</evidence>
<evidence type="ECO:0000313" key="4">
    <source>
        <dbReference type="Proteomes" id="UP000266841"/>
    </source>
</evidence>
<keyword evidence="4" id="KW-1185">Reference proteome</keyword>